<keyword evidence="5 8" id="KW-1133">Transmembrane helix</keyword>
<dbReference type="SUPFAM" id="SSF48317">
    <property type="entry name" value="Acid phosphatase/Vanadium-dependent haloperoxidase"/>
    <property type="match status" value="1"/>
</dbReference>
<keyword evidence="2 8" id="KW-0812">Transmembrane</keyword>
<reference evidence="10" key="2">
    <citation type="submission" date="2017-06" db="EMBL/GenBank/DDBJ databases">
        <title>The pomegranate genome and the genomics of punicalagin biosynthesis.</title>
        <authorList>
            <person name="Xu C."/>
        </authorList>
    </citation>
    <scope>NUCLEOTIDE SEQUENCE [LARGE SCALE GENOMIC DNA]</scope>
    <source>
        <tissue evidence="10">Fresh leaf</tissue>
    </source>
</reference>
<dbReference type="Proteomes" id="UP000197138">
    <property type="component" value="Unassembled WGS sequence"/>
</dbReference>
<dbReference type="Pfam" id="PF01569">
    <property type="entry name" value="PAP2"/>
    <property type="match status" value="1"/>
</dbReference>
<evidence type="ECO:0000256" key="8">
    <source>
        <dbReference type="SAM" id="Phobius"/>
    </source>
</evidence>
<feature type="transmembrane region" description="Helical" evidence="8">
    <location>
        <begin position="6"/>
        <end position="27"/>
    </location>
</feature>
<accession>A0A218X1A7</accession>
<dbReference type="Gene3D" id="1.20.144.10">
    <property type="entry name" value="Phosphatidic acid phosphatase type 2/haloperoxidase"/>
    <property type="match status" value="1"/>
</dbReference>
<evidence type="ECO:0000256" key="2">
    <source>
        <dbReference type="ARBA" id="ARBA00022692"/>
    </source>
</evidence>
<reference evidence="13" key="4">
    <citation type="submission" date="2025-04" db="UniProtKB">
        <authorList>
            <consortium name="RefSeq"/>
        </authorList>
    </citation>
    <scope>IDENTIFICATION</scope>
    <source>
        <tissue evidence="13">Leaf</tissue>
    </source>
</reference>
<evidence type="ECO:0000256" key="3">
    <source>
        <dbReference type="ARBA" id="ARBA00022801"/>
    </source>
</evidence>
<evidence type="ECO:0000256" key="7">
    <source>
        <dbReference type="ARBA" id="ARBA00038324"/>
    </source>
</evidence>
<evidence type="ECO:0000313" key="11">
    <source>
        <dbReference type="Proteomes" id="UP000197138"/>
    </source>
</evidence>
<reference evidence="12" key="3">
    <citation type="journal article" date="2020" name="Plant Biotechnol. J.">
        <title>The pomegranate (Punica granatum L.) draft genome dissects genetic divergence between soft- and hard-seeded cultivars.</title>
        <authorList>
            <person name="Luo X."/>
            <person name="Li H."/>
            <person name="Wu Z."/>
            <person name="Yao W."/>
            <person name="Zhao P."/>
            <person name="Cao D."/>
            <person name="Yu H."/>
            <person name="Li K."/>
            <person name="Poudel K."/>
            <person name="Zhao D."/>
            <person name="Zhang F."/>
            <person name="Xia X."/>
            <person name="Chen L."/>
            <person name="Wang Q."/>
            <person name="Jing D."/>
            <person name="Cao S."/>
        </authorList>
    </citation>
    <scope>NUCLEOTIDE SEQUENCE [LARGE SCALE GENOMIC DNA]</scope>
</reference>
<feature type="transmembrane region" description="Helical" evidence="8">
    <location>
        <begin position="174"/>
        <end position="194"/>
    </location>
</feature>
<evidence type="ECO:0000256" key="6">
    <source>
        <dbReference type="ARBA" id="ARBA00023136"/>
    </source>
</evidence>
<feature type="transmembrane region" description="Helical" evidence="8">
    <location>
        <begin position="200"/>
        <end position="219"/>
    </location>
</feature>
<dbReference type="Proteomes" id="UP000515151">
    <property type="component" value="Chromosome 2"/>
</dbReference>
<dbReference type="PANTHER" id="PTHR14969">
    <property type="entry name" value="SPHINGOSINE-1-PHOSPHATE PHOSPHOHYDROLASE"/>
    <property type="match status" value="1"/>
</dbReference>
<proteinExistence type="inferred from homology"/>
<dbReference type="AlphaFoldDB" id="A0A218X1A7"/>
<dbReference type="PANTHER" id="PTHR14969:SF28">
    <property type="entry name" value="DIHYDROSPHINGOSINE 1-PHOSPHATE PHOSPHATASE LCB3-RELATED"/>
    <property type="match status" value="1"/>
</dbReference>
<dbReference type="GO" id="GO:0042392">
    <property type="term" value="F:sphingosine-1-phosphate phosphatase activity"/>
    <property type="evidence" value="ECO:0007669"/>
    <property type="project" value="TreeGrafter"/>
</dbReference>
<evidence type="ECO:0000313" key="10">
    <source>
        <dbReference type="EMBL" id="OWM78985.1"/>
    </source>
</evidence>
<dbReference type="SMART" id="SM00014">
    <property type="entry name" value="acidPPc"/>
    <property type="match status" value="1"/>
</dbReference>
<keyword evidence="6 8" id="KW-0472">Membrane</keyword>
<keyword evidence="12" id="KW-1185">Reference proteome</keyword>
<keyword evidence="4" id="KW-0256">Endoplasmic reticulum</keyword>
<evidence type="ECO:0000313" key="13">
    <source>
        <dbReference type="RefSeq" id="XP_031380697.1"/>
    </source>
</evidence>
<organism evidence="10 11">
    <name type="scientific">Punica granatum</name>
    <name type="common">Pomegranate</name>
    <dbReference type="NCBI Taxonomy" id="22663"/>
    <lineage>
        <taxon>Eukaryota</taxon>
        <taxon>Viridiplantae</taxon>
        <taxon>Streptophyta</taxon>
        <taxon>Embryophyta</taxon>
        <taxon>Tracheophyta</taxon>
        <taxon>Spermatophyta</taxon>
        <taxon>Magnoliopsida</taxon>
        <taxon>eudicotyledons</taxon>
        <taxon>Gunneridae</taxon>
        <taxon>Pentapetalae</taxon>
        <taxon>rosids</taxon>
        <taxon>malvids</taxon>
        <taxon>Myrtales</taxon>
        <taxon>Lythraceae</taxon>
        <taxon>Punica</taxon>
    </lineage>
</organism>
<protein>
    <submittedName>
        <fullName evidence="13">Lipid phosphate phosphatase delta</fullName>
    </submittedName>
</protein>
<dbReference type="GO" id="GO:0005789">
    <property type="term" value="C:endoplasmic reticulum membrane"/>
    <property type="evidence" value="ECO:0007669"/>
    <property type="project" value="UniProtKB-SubCell"/>
</dbReference>
<dbReference type="EMBL" id="MTKT01002492">
    <property type="protein sequence ID" value="OWM78985.1"/>
    <property type="molecule type" value="Genomic_DNA"/>
</dbReference>
<evidence type="ECO:0000256" key="1">
    <source>
        <dbReference type="ARBA" id="ARBA00004477"/>
    </source>
</evidence>
<evidence type="ECO:0000313" key="12">
    <source>
        <dbReference type="Proteomes" id="UP000515151"/>
    </source>
</evidence>
<dbReference type="CDD" id="cd03388">
    <property type="entry name" value="PAP2_SPPase1"/>
    <property type="match status" value="1"/>
</dbReference>
<gene>
    <name evidence="13" type="primary">LOC116195574</name>
    <name evidence="10" type="ORF">CDL15_Pgr003156</name>
</gene>
<evidence type="ECO:0000259" key="9">
    <source>
        <dbReference type="SMART" id="SM00014"/>
    </source>
</evidence>
<keyword evidence="3" id="KW-0378">Hydrolase</keyword>
<reference evidence="11" key="1">
    <citation type="journal article" date="2017" name="Plant J.">
        <title>The pomegranate (Punica granatum L.) genome and the genomics of punicalagin biosynthesis.</title>
        <authorList>
            <person name="Qin G."/>
            <person name="Xu C."/>
            <person name="Ming R."/>
            <person name="Tang H."/>
            <person name="Guyot R."/>
            <person name="Kramer E.M."/>
            <person name="Hu Y."/>
            <person name="Yi X."/>
            <person name="Qi Y."/>
            <person name="Xu X."/>
            <person name="Gao Z."/>
            <person name="Pan H."/>
            <person name="Jian J."/>
            <person name="Tian Y."/>
            <person name="Yue Z."/>
            <person name="Xu Y."/>
        </authorList>
    </citation>
    <scope>NUCLEOTIDE SEQUENCE [LARGE SCALE GENOMIC DNA]</scope>
    <source>
        <strain evidence="11">cv. Dabenzi</strain>
    </source>
</reference>
<evidence type="ECO:0000256" key="4">
    <source>
        <dbReference type="ARBA" id="ARBA00022824"/>
    </source>
</evidence>
<name>A0A218X1A7_PUNGR</name>
<feature type="domain" description="Phosphatidic acid phosphatase type 2/haloperoxidase" evidence="9">
    <location>
        <begin position="93"/>
        <end position="217"/>
    </location>
</feature>
<comment type="subcellular location">
    <subcellularLocation>
        <location evidence="1">Endoplasmic reticulum membrane</location>
        <topology evidence="1">Multi-pass membrane protein</topology>
    </subcellularLocation>
</comment>
<dbReference type="GeneID" id="116195574"/>
<dbReference type="InterPro" id="IPR036938">
    <property type="entry name" value="PAP2/HPO_sf"/>
</dbReference>
<feature type="transmembrane region" description="Helical" evidence="8">
    <location>
        <begin position="295"/>
        <end position="314"/>
    </location>
</feature>
<dbReference type="RefSeq" id="XP_031380697.1">
    <property type="nucleotide sequence ID" value="XM_031524837.1"/>
</dbReference>
<comment type="similarity">
    <text evidence="7">Belongs to the type 2 lipid phosphate phosphatase family.</text>
</comment>
<dbReference type="InterPro" id="IPR000326">
    <property type="entry name" value="PAP2/HPO"/>
</dbReference>
<evidence type="ECO:0000256" key="5">
    <source>
        <dbReference type="ARBA" id="ARBA00022989"/>
    </source>
</evidence>
<feature type="transmembrane region" description="Helical" evidence="8">
    <location>
        <begin position="226"/>
        <end position="248"/>
    </location>
</feature>
<sequence length="407" mass="45215">MESLALWQGATLCGILTWIFLSSYLNLTEKLRSLTQPWVTRHVIAGTPLILQIQKYPHRVLDAFFSGLSCVVSVPFYTAFLPLLFWSGHGKLARQMTLLMAFCDYMGNCVKDVVSAPRPSSPSIRRITATKDEEENAMEYGLPSSHTLNTVCLSGYLLHYVLSYNENNGPLMEVAGLAVVCLFVGLIGLGRVYLGMHSPIDIMGGLAFGLVILAFWLKIHSYVDNFIVAGQNVTYFWTALSFLLLFAYPTPEFPTPSFEYHTAFNGVALGIVSGVQQTYNQFHHEAVPRIFTPQLTILAFAGRMLVGIPTILMVKFCSKALAKWILPVVSNTLGIPIRSTTYIQALNGSVADKMPDNVKQPSSYLQKLLYSHQSSFDVDTGIRFLQYAGLAWSVVDLVPSIFSYLHL</sequence>
<dbReference type="OrthoDB" id="301434at2759"/>
<feature type="transmembrane region" description="Helical" evidence="8">
    <location>
        <begin position="63"/>
        <end position="86"/>
    </location>
</feature>